<proteinExistence type="predicted"/>
<evidence type="ECO:0000313" key="3">
    <source>
        <dbReference type="Proteomes" id="UP000619260"/>
    </source>
</evidence>
<comment type="caution">
    <text evidence="2">The sequence shown here is derived from an EMBL/GenBank/DDBJ whole genome shotgun (WGS) entry which is preliminary data.</text>
</comment>
<organism evidence="2 3">
    <name type="scientific">Virgisporangium aliadipatigenens</name>
    <dbReference type="NCBI Taxonomy" id="741659"/>
    <lineage>
        <taxon>Bacteria</taxon>
        <taxon>Bacillati</taxon>
        <taxon>Actinomycetota</taxon>
        <taxon>Actinomycetes</taxon>
        <taxon>Micromonosporales</taxon>
        <taxon>Micromonosporaceae</taxon>
        <taxon>Virgisporangium</taxon>
    </lineage>
</organism>
<gene>
    <name evidence="2" type="ORF">Val02_70490</name>
</gene>
<keyword evidence="1" id="KW-1133">Transmembrane helix</keyword>
<keyword evidence="3" id="KW-1185">Reference proteome</keyword>
<dbReference type="Proteomes" id="UP000619260">
    <property type="component" value="Unassembled WGS sequence"/>
</dbReference>
<keyword evidence="1" id="KW-0812">Transmembrane</keyword>
<evidence type="ECO:0000256" key="1">
    <source>
        <dbReference type="SAM" id="Phobius"/>
    </source>
</evidence>
<keyword evidence="1" id="KW-0472">Membrane</keyword>
<dbReference type="AlphaFoldDB" id="A0A8J3YTI9"/>
<feature type="transmembrane region" description="Helical" evidence="1">
    <location>
        <begin position="40"/>
        <end position="57"/>
    </location>
</feature>
<accession>A0A8J3YTI9</accession>
<protein>
    <submittedName>
        <fullName evidence="2">Uncharacterized protein</fullName>
    </submittedName>
</protein>
<dbReference type="EMBL" id="BOPF01000033">
    <property type="protein sequence ID" value="GIJ50163.1"/>
    <property type="molecule type" value="Genomic_DNA"/>
</dbReference>
<reference evidence="2" key="1">
    <citation type="submission" date="2021-01" db="EMBL/GenBank/DDBJ databases">
        <title>Whole genome shotgun sequence of Virgisporangium aliadipatigenens NBRC 105644.</title>
        <authorList>
            <person name="Komaki H."/>
            <person name="Tamura T."/>
        </authorList>
    </citation>
    <scope>NUCLEOTIDE SEQUENCE</scope>
    <source>
        <strain evidence="2">NBRC 105644</strain>
    </source>
</reference>
<sequence length="180" mass="18563">MLDVDGFEGGVLLDEVAQGGHEHSVARRYIQRMRRPPKTIVGLFLGCLTLSSCGFVGTGTGPNNKPDAFLMHGYVTVAIGEGAGASPGTPCTTPAATADIRAGGPVRVADPEGHTLAAGQLGAGVSSVDGGKLRCNFPFEIRAVPGGVERYVIGVGDRPPVSFPARELRENKPAVITVEG</sequence>
<name>A0A8J3YTI9_9ACTN</name>
<evidence type="ECO:0000313" key="2">
    <source>
        <dbReference type="EMBL" id="GIJ50163.1"/>
    </source>
</evidence>